<evidence type="ECO:0000313" key="3">
    <source>
        <dbReference type="EMBL" id="MCA5004230.1"/>
    </source>
</evidence>
<keyword evidence="1" id="KW-0732">Signal</keyword>
<reference evidence="3" key="1">
    <citation type="submission" date="2020-10" db="EMBL/GenBank/DDBJ databases">
        <authorList>
            <person name="Lu T."/>
            <person name="Wang Q."/>
            <person name="Han X."/>
        </authorList>
    </citation>
    <scope>NUCLEOTIDE SEQUENCE</scope>
    <source>
        <strain evidence="3">WQ 366</strain>
    </source>
</reference>
<dbReference type="InterPro" id="IPR032269">
    <property type="entry name" value="DUF4833"/>
</dbReference>
<feature type="chain" id="PRO_5046472828" evidence="1">
    <location>
        <begin position="20"/>
        <end position="173"/>
    </location>
</feature>
<accession>A0ABS7Z219</accession>
<comment type="caution">
    <text evidence="3">The sequence shown here is derived from an EMBL/GenBank/DDBJ whole genome shotgun (WGS) entry which is preliminary data.</text>
</comment>
<evidence type="ECO:0000313" key="4">
    <source>
        <dbReference type="Proteomes" id="UP001165302"/>
    </source>
</evidence>
<dbReference type="Pfam" id="PF16117">
    <property type="entry name" value="DUF4833"/>
    <property type="match status" value="1"/>
</dbReference>
<dbReference type="EMBL" id="JADEYP010000004">
    <property type="protein sequence ID" value="MCA5004230.1"/>
    <property type="molecule type" value="Genomic_DNA"/>
</dbReference>
<proteinExistence type="predicted"/>
<evidence type="ECO:0000259" key="2">
    <source>
        <dbReference type="Pfam" id="PF16117"/>
    </source>
</evidence>
<organism evidence="3 4">
    <name type="scientific">Sphingobacterium bovistauri</name>
    <dbReference type="NCBI Taxonomy" id="2781959"/>
    <lineage>
        <taxon>Bacteria</taxon>
        <taxon>Pseudomonadati</taxon>
        <taxon>Bacteroidota</taxon>
        <taxon>Sphingobacteriia</taxon>
        <taxon>Sphingobacteriales</taxon>
        <taxon>Sphingobacteriaceae</taxon>
        <taxon>Sphingobacterium</taxon>
    </lineage>
</organism>
<evidence type="ECO:0000256" key="1">
    <source>
        <dbReference type="SAM" id="SignalP"/>
    </source>
</evidence>
<feature type="signal peptide" evidence="1">
    <location>
        <begin position="1"/>
        <end position="19"/>
    </location>
</feature>
<gene>
    <name evidence="3" type="ORF">IPZ78_03555</name>
</gene>
<dbReference type="RefSeq" id="WP_225551565.1">
    <property type="nucleotide sequence ID" value="NZ_JADEYP010000004.1"/>
</dbReference>
<feature type="domain" description="DUF4833" evidence="2">
    <location>
        <begin position="33"/>
        <end position="166"/>
    </location>
</feature>
<sequence>MIKLVTLFTFFIISTSNFAQENYPKPTTKDILFYIQHNRGKNTFIYQPNYSSKTRLDDKHPIKISRQLFDRNSEIKPLTSIQRRYAYGIKAVKLSDNYFEINLVSYPQQKLYLKLDKDMNPYIETTISGRHMIVKHLFIQLQDGTSGLTTKADYILFYGIDKKGDAIQAKMKL</sequence>
<protein>
    <submittedName>
        <fullName evidence="3">DUF4833 domain-containing protein</fullName>
    </submittedName>
</protein>
<dbReference type="Proteomes" id="UP001165302">
    <property type="component" value="Unassembled WGS sequence"/>
</dbReference>
<keyword evidence="4" id="KW-1185">Reference proteome</keyword>
<name>A0ABS7Z219_9SPHI</name>